<reference evidence="3" key="1">
    <citation type="submission" date="2022-10" db="EMBL/GenBank/DDBJ databases">
        <title>Genome assembly of Pristionchus species.</title>
        <authorList>
            <person name="Yoshida K."/>
            <person name="Sommer R.J."/>
        </authorList>
    </citation>
    <scope>NUCLEOTIDE SEQUENCE [LARGE SCALE GENOMIC DNA]</scope>
    <source>
        <strain evidence="3">RS5460</strain>
    </source>
</reference>
<proteinExistence type="predicted"/>
<dbReference type="InterPro" id="IPR018497">
    <property type="entry name" value="Peptidase_M13_C"/>
</dbReference>
<keyword evidence="3" id="KW-1185">Reference proteome</keyword>
<dbReference type="Proteomes" id="UP001328107">
    <property type="component" value="Unassembled WGS sequence"/>
</dbReference>
<dbReference type="GO" id="GO:0004222">
    <property type="term" value="F:metalloendopeptidase activity"/>
    <property type="evidence" value="ECO:0007669"/>
    <property type="project" value="InterPro"/>
</dbReference>
<dbReference type="EMBL" id="BTRK01000003">
    <property type="protein sequence ID" value="GMR41257.1"/>
    <property type="molecule type" value="Genomic_DNA"/>
</dbReference>
<dbReference type="SUPFAM" id="SSF55486">
    <property type="entry name" value="Metalloproteases ('zincins'), catalytic domain"/>
    <property type="match status" value="1"/>
</dbReference>
<sequence>IDFYNALQSRIHMIEFMKSNRTYSDFLEISDIAEKMKAKMIENIESTKWLHGDEIGDFIREKTKERIASIQIYHDFDEHDQNMTYISKVNHDFNELYFSNQRKSGILALDTLLGLRYAFKEIEKRTKNTTEIFVERIRQNFVFNAFFELISTTVTILAPLMHRESFTSEILKEPFITYSILGHELYHSLFPSTSPILSTLFTDRGKCVIKHYEQSCSKFAMGACKSGNQTFNEDSPDLESFRLLHSILREKYIDRELNEKIEGMETTLEQAFFYYTASATCEADENRTDERAKKDSHSAWNIRINAAFSFMPEFSKAFGCKEGDQMFIKEEQSCYVFGPNS</sequence>
<feature type="domain" description="Peptidase M13 C-terminal" evidence="1">
    <location>
        <begin position="199"/>
        <end position="334"/>
    </location>
</feature>
<dbReference type="PROSITE" id="PS51885">
    <property type="entry name" value="NEPRILYSIN"/>
    <property type="match status" value="1"/>
</dbReference>
<gene>
    <name evidence="2" type="ORF">PMAYCL1PPCAC_11452</name>
</gene>
<protein>
    <recommendedName>
        <fullName evidence="1">Peptidase M13 C-terminal domain-containing protein</fullName>
    </recommendedName>
</protein>
<name>A0AAN4ZHB3_9BILA</name>
<dbReference type="InterPro" id="IPR024079">
    <property type="entry name" value="MetalloPept_cat_dom_sf"/>
</dbReference>
<comment type="caution">
    <text evidence="2">The sequence shown here is derived from an EMBL/GenBank/DDBJ whole genome shotgun (WGS) entry which is preliminary data.</text>
</comment>
<evidence type="ECO:0000313" key="3">
    <source>
        <dbReference type="Proteomes" id="UP001328107"/>
    </source>
</evidence>
<feature type="non-terminal residue" evidence="2">
    <location>
        <position position="1"/>
    </location>
</feature>
<organism evidence="2 3">
    <name type="scientific">Pristionchus mayeri</name>
    <dbReference type="NCBI Taxonomy" id="1317129"/>
    <lineage>
        <taxon>Eukaryota</taxon>
        <taxon>Metazoa</taxon>
        <taxon>Ecdysozoa</taxon>
        <taxon>Nematoda</taxon>
        <taxon>Chromadorea</taxon>
        <taxon>Rhabditida</taxon>
        <taxon>Rhabditina</taxon>
        <taxon>Diplogasteromorpha</taxon>
        <taxon>Diplogasteroidea</taxon>
        <taxon>Neodiplogasteridae</taxon>
        <taxon>Pristionchus</taxon>
    </lineage>
</organism>
<dbReference type="GO" id="GO:0005886">
    <property type="term" value="C:plasma membrane"/>
    <property type="evidence" value="ECO:0007669"/>
    <property type="project" value="TreeGrafter"/>
</dbReference>
<dbReference type="InterPro" id="IPR000718">
    <property type="entry name" value="Peptidase_M13"/>
</dbReference>
<dbReference type="AlphaFoldDB" id="A0AAN4ZHB3"/>
<evidence type="ECO:0000259" key="1">
    <source>
        <dbReference type="Pfam" id="PF01431"/>
    </source>
</evidence>
<accession>A0AAN4ZHB3</accession>
<dbReference type="Pfam" id="PF01431">
    <property type="entry name" value="Peptidase_M13"/>
    <property type="match status" value="1"/>
</dbReference>
<evidence type="ECO:0000313" key="2">
    <source>
        <dbReference type="EMBL" id="GMR41257.1"/>
    </source>
</evidence>
<dbReference type="PANTHER" id="PTHR11733">
    <property type="entry name" value="ZINC METALLOPROTEASE FAMILY M13 NEPRILYSIN-RELATED"/>
    <property type="match status" value="1"/>
</dbReference>
<dbReference type="GO" id="GO:0016485">
    <property type="term" value="P:protein processing"/>
    <property type="evidence" value="ECO:0007669"/>
    <property type="project" value="TreeGrafter"/>
</dbReference>
<dbReference type="PANTHER" id="PTHR11733:SF208">
    <property type="entry name" value="PEPTIDASE M13 C-TERMINAL DOMAIN-CONTAINING PROTEIN"/>
    <property type="match status" value="1"/>
</dbReference>
<dbReference type="Gene3D" id="3.40.390.10">
    <property type="entry name" value="Collagenase (Catalytic Domain)"/>
    <property type="match status" value="1"/>
</dbReference>